<protein>
    <submittedName>
        <fullName evidence="2">Uncharacterized protein</fullName>
    </submittedName>
</protein>
<feature type="region of interest" description="Disordered" evidence="1">
    <location>
        <begin position="152"/>
        <end position="181"/>
    </location>
</feature>
<dbReference type="AlphaFoldDB" id="A0A8H6XKY5"/>
<comment type="caution">
    <text evidence="2">The sequence shown here is derived from an EMBL/GenBank/DDBJ whole genome shotgun (WGS) entry which is preliminary data.</text>
</comment>
<evidence type="ECO:0000313" key="3">
    <source>
        <dbReference type="Proteomes" id="UP000620124"/>
    </source>
</evidence>
<accession>A0A8H6XKY5</accession>
<evidence type="ECO:0000256" key="1">
    <source>
        <dbReference type="SAM" id="MobiDB-lite"/>
    </source>
</evidence>
<organism evidence="2 3">
    <name type="scientific">Mycena venus</name>
    <dbReference type="NCBI Taxonomy" id="2733690"/>
    <lineage>
        <taxon>Eukaryota</taxon>
        <taxon>Fungi</taxon>
        <taxon>Dikarya</taxon>
        <taxon>Basidiomycota</taxon>
        <taxon>Agaricomycotina</taxon>
        <taxon>Agaricomycetes</taxon>
        <taxon>Agaricomycetidae</taxon>
        <taxon>Agaricales</taxon>
        <taxon>Marasmiineae</taxon>
        <taxon>Mycenaceae</taxon>
        <taxon>Mycena</taxon>
    </lineage>
</organism>
<proteinExistence type="predicted"/>
<reference evidence="2" key="1">
    <citation type="submission" date="2020-05" db="EMBL/GenBank/DDBJ databases">
        <title>Mycena genomes resolve the evolution of fungal bioluminescence.</title>
        <authorList>
            <person name="Tsai I.J."/>
        </authorList>
    </citation>
    <scope>NUCLEOTIDE SEQUENCE</scope>
    <source>
        <strain evidence="2">CCC161011</strain>
    </source>
</reference>
<gene>
    <name evidence="2" type="ORF">MVEN_01809400</name>
</gene>
<dbReference type="Proteomes" id="UP000620124">
    <property type="component" value="Unassembled WGS sequence"/>
</dbReference>
<keyword evidence="3" id="KW-1185">Reference proteome</keyword>
<evidence type="ECO:0000313" key="2">
    <source>
        <dbReference type="EMBL" id="KAF7342215.1"/>
    </source>
</evidence>
<sequence length="181" mass="19315">MDAKRKRVTGLSGGWYKGHDPCVQVKARRLLTSLSSVHYLVFESNPTNIPAIPVLNMPSLSGKIYSIPKDTTPIKSFIIEFERPDEIILAFIGTTTVTLAAFNGVAAMQYNDDNDLTGTWYFSGSIQNTDFSLALVRGGDPGSTITATITGGPPDEQPFAGSGTFTLSVPGPGVRSSDRAA</sequence>
<name>A0A8H6XKY5_9AGAR</name>
<dbReference type="EMBL" id="JACAZI010000017">
    <property type="protein sequence ID" value="KAF7342215.1"/>
    <property type="molecule type" value="Genomic_DNA"/>
</dbReference>